<evidence type="ECO:0000313" key="1">
    <source>
        <dbReference type="EMBL" id="QPM67817.1"/>
    </source>
</evidence>
<dbReference type="KEGG" id="alam:RT761_01029"/>
<dbReference type="RefSeq" id="WP_218112997.1">
    <property type="nucleotide sequence ID" value="NZ_CP065383.1"/>
</dbReference>
<organism evidence="1 2">
    <name type="scientific">Atribacter laminatus</name>
    <dbReference type="NCBI Taxonomy" id="2847778"/>
    <lineage>
        <taxon>Bacteria</taxon>
        <taxon>Pseudomonadati</taxon>
        <taxon>Atribacterota</taxon>
        <taxon>Atribacteria</taxon>
        <taxon>Atribacterales</taxon>
        <taxon>Atribacteraceae</taxon>
        <taxon>Atribacter</taxon>
    </lineage>
</organism>
<dbReference type="AlphaFoldDB" id="A0A7T1F2I3"/>
<dbReference type="PROSITE" id="PS51257">
    <property type="entry name" value="PROKAR_LIPOPROTEIN"/>
    <property type="match status" value="1"/>
</dbReference>
<gene>
    <name evidence="1" type="ORF">RT761_01029</name>
</gene>
<dbReference type="Proteomes" id="UP000594463">
    <property type="component" value="Chromosome"/>
</dbReference>
<dbReference type="EMBL" id="CP065383">
    <property type="protein sequence ID" value="QPM67817.1"/>
    <property type="molecule type" value="Genomic_DNA"/>
</dbReference>
<protein>
    <submittedName>
        <fullName evidence="1">Uncharacterized protein</fullName>
    </submittedName>
</protein>
<accession>A0A7T1F2I3</accession>
<proteinExistence type="predicted"/>
<sequence length="179" mass="19979">MKRALIILTILGFIFVATGCVPTVPDYERVEIEALIERYGNALLIQNHDLAKSCLVPGGPSDQNFELKYQIILDILTTQPEYTGQNCSIPIYGVNTGQIKVDGEWANVTLESRQVCGFCENTYWIPYPPIPLVDYAVNAPAQGGSGVSPFNQWVCFENTFLVDDESLLLKKVNGQWLIY</sequence>
<name>A0A7T1F2I3_ATRLM</name>
<keyword evidence="2" id="KW-1185">Reference proteome</keyword>
<reference evidence="1 2" key="1">
    <citation type="journal article" date="2021" name="Nat. Commun.">
        <title>Isolation of a member of the candidate phylum Atribacteria reveals a unique cell membrane structure.</title>
        <authorList>
            <person name="Taiki K."/>
            <person name="Nobu M.K."/>
            <person name="Kusada H."/>
            <person name="Meng X.-Y."/>
            <person name="Hosoki N."/>
            <person name="Uematsu K."/>
            <person name="Yoshioka H."/>
            <person name="Kamagata Y."/>
            <person name="Tamaki H."/>
        </authorList>
    </citation>
    <scope>NUCLEOTIDE SEQUENCE [LARGE SCALE GENOMIC DNA]</scope>
    <source>
        <strain evidence="1 2">RT761</strain>
    </source>
</reference>
<evidence type="ECO:0000313" key="2">
    <source>
        <dbReference type="Proteomes" id="UP000594463"/>
    </source>
</evidence>